<dbReference type="Proteomes" id="UP001144347">
    <property type="component" value="Unassembled WGS sequence"/>
</dbReference>
<accession>A0ABT4L6K3</accession>
<gene>
    <name evidence="1" type="ORF">O0955_05975</name>
</gene>
<evidence type="ECO:0000313" key="1">
    <source>
        <dbReference type="EMBL" id="MCZ4243550.1"/>
    </source>
</evidence>
<protein>
    <submittedName>
        <fullName evidence="1">Uncharacterized protein</fullName>
    </submittedName>
</protein>
<reference evidence="1" key="1">
    <citation type="submission" date="2022-12" db="EMBL/GenBank/DDBJ databases">
        <title>Genome sequence of HCMS5-2.</title>
        <authorList>
            <person name="Woo H."/>
        </authorList>
    </citation>
    <scope>NUCLEOTIDE SEQUENCE</scope>
    <source>
        <strain evidence="1">HCMS5-2</strain>
    </source>
</reference>
<sequence length="77" mass="8883">MPEEDYYKIIYFGGIIGAIRNLGNDWELVPEEDILPGDLPPFDYQHGRQDWPELHLNTLEINQIAGEIENHLSHPAN</sequence>
<organism evidence="1 2">
    <name type="scientific">Pedobacter punctiformis</name>
    <dbReference type="NCBI Taxonomy" id="3004097"/>
    <lineage>
        <taxon>Bacteria</taxon>
        <taxon>Pseudomonadati</taxon>
        <taxon>Bacteroidota</taxon>
        <taxon>Sphingobacteriia</taxon>
        <taxon>Sphingobacteriales</taxon>
        <taxon>Sphingobacteriaceae</taxon>
        <taxon>Pedobacter</taxon>
    </lineage>
</organism>
<dbReference type="EMBL" id="JAPWGM010000002">
    <property type="protein sequence ID" value="MCZ4243550.1"/>
    <property type="molecule type" value="Genomic_DNA"/>
</dbReference>
<proteinExistence type="predicted"/>
<evidence type="ECO:0000313" key="2">
    <source>
        <dbReference type="Proteomes" id="UP001144347"/>
    </source>
</evidence>
<keyword evidence="2" id="KW-1185">Reference proteome</keyword>
<comment type="caution">
    <text evidence="1">The sequence shown here is derived from an EMBL/GenBank/DDBJ whole genome shotgun (WGS) entry which is preliminary data.</text>
</comment>
<name>A0ABT4L6K3_9SPHI</name>